<dbReference type="PANTHER" id="PTHR11800">
    <property type="entry name" value="DNA-DIRECTED RNA POLYMERASE"/>
    <property type="match status" value="1"/>
</dbReference>
<dbReference type="Pfam" id="PF01193">
    <property type="entry name" value="RNA_pol_L"/>
    <property type="match status" value="1"/>
</dbReference>
<dbReference type="SUPFAM" id="SSF55257">
    <property type="entry name" value="RBP11-like subunits of RNA polymerase"/>
    <property type="match status" value="2"/>
</dbReference>
<dbReference type="GO" id="GO:0006351">
    <property type="term" value="P:DNA-templated transcription"/>
    <property type="evidence" value="ECO:0007669"/>
    <property type="project" value="InterPro"/>
</dbReference>
<accession>A0A6C0HDP6</accession>
<evidence type="ECO:0000259" key="3">
    <source>
        <dbReference type="SMART" id="SM00662"/>
    </source>
</evidence>
<protein>
    <recommendedName>
        <fullName evidence="3">DNA-directed RNA polymerase RpoA/D/Rpb3-type domain-containing protein</fullName>
    </recommendedName>
</protein>
<dbReference type="GO" id="GO:0000428">
    <property type="term" value="C:DNA-directed RNA polymerase complex"/>
    <property type="evidence" value="ECO:0007669"/>
    <property type="project" value="UniProtKB-KW"/>
</dbReference>
<dbReference type="EMBL" id="MN739930">
    <property type="protein sequence ID" value="QHT78265.1"/>
    <property type="molecule type" value="Genomic_DNA"/>
</dbReference>
<sequence length="402" mass="46413">MLNKIQNKGGVRGTLVPWLNLKLKQKNIKYNYSINNMNPRIQDVKEDGNSLTFTLSGVNVSLANAIRRTVLSDIPTFVFRTTPYEENKAVFLTNTTRLNNEILKQRLSCIPIHIQDLEMPLQNYILEVNVENLTDTIQFVTTEDFKVKNLTTNKFLSEKDNKAIFPPNDYGYFIDFARLRPKISEEIPGEKLHFTCEFSIGNAKENAMFNCVSTCSYGFTLDDEHIDKELGKRVKHWKDQGLSKDQIDFESKNWRLLEGQRIVKKDSFDFIIETVGVFTNQYLIKKACTILTTKLTELESAIDKDELKIIPSQNTMPFSYDIILENEDYTIGKALEFMMYAKFFEDLKTLTYCGFKKMHPHDSDSIVRVAYKELTDVATVKQNLKACITDAVIVFQKIGDRF</sequence>
<dbReference type="GO" id="GO:0046983">
    <property type="term" value="F:protein dimerization activity"/>
    <property type="evidence" value="ECO:0007669"/>
    <property type="project" value="InterPro"/>
</dbReference>
<feature type="domain" description="DNA-directed RNA polymerase RpoA/D/Rpb3-type" evidence="3">
    <location>
        <begin position="50"/>
        <end position="301"/>
    </location>
</feature>
<dbReference type="Gene3D" id="2.170.120.12">
    <property type="entry name" value="DNA-directed RNA polymerase, insert domain"/>
    <property type="match status" value="1"/>
</dbReference>
<dbReference type="PANTHER" id="PTHR11800:SF2">
    <property type="entry name" value="DNA-DIRECTED RNA POLYMERASE II SUBUNIT RPB3"/>
    <property type="match status" value="1"/>
</dbReference>
<evidence type="ECO:0000313" key="4">
    <source>
        <dbReference type="EMBL" id="QHT78265.1"/>
    </source>
</evidence>
<reference evidence="4" key="1">
    <citation type="journal article" date="2020" name="Nature">
        <title>Giant virus diversity and host interactions through global metagenomics.</title>
        <authorList>
            <person name="Schulz F."/>
            <person name="Roux S."/>
            <person name="Paez-Espino D."/>
            <person name="Jungbluth S."/>
            <person name="Walsh D.A."/>
            <person name="Denef V.J."/>
            <person name="McMahon K.D."/>
            <person name="Konstantinidis K.T."/>
            <person name="Eloe-Fadrosh E.A."/>
            <person name="Kyrpides N.C."/>
            <person name="Woyke T."/>
        </authorList>
    </citation>
    <scope>NUCLEOTIDE SEQUENCE</scope>
    <source>
        <strain evidence="4">GVMAG-M-3300023179-91</strain>
    </source>
</reference>
<dbReference type="AlphaFoldDB" id="A0A6C0HDP6"/>
<proteinExistence type="predicted"/>
<organism evidence="4">
    <name type="scientific">viral metagenome</name>
    <dbReference type="NCBI Taxonomy" id="1070528"/>
    <lineage>
        <taxon>unclassified sequences</taxon>
        <taxon>metagenomes</taxon>
        <taxon>organismal metagenomes</taxon>
    </lineage>
</organism>
<evidence type="ECO:0000256" key="1">
    <source>
        <dbReference type="ARBA" id="ARBA00022478"/>
    </source>
</evidence>
<dbReference type="InterPro" id="IPR036603">
    <property type="entry name" value="RBP11-like"/>
</dbReference>
<evidence type="ECO:0000256" key="2">
    <source>
        <dbReference type="ARBA" id="ARBA00023163"/>
    </source>
</evidence>
<dbReference type="InterPro" id="IPR011263">
    <property type="entry name" value="DNA-dir_RNA_pol_RpoA/D/Rpb3"/>
</dbReference>
<dbReference type="GO" id="GO:0003899">
    <property type="term" value="F:DNA-directed RNA polymerase activity"/>
    <property type="evidence" value="ECO:0007669"/>
    <property type="project" value="InterPro"/>
</dbReference>
<dbReference type="SMART" id="SM00662">
    <property type="entry name" value="RPOLD"/>
    <property type="match status" value="1"/>
</dbReference>
<dbReference type="Gene3D" id="3.30.1360.10">
    <property type="entry name" value="RNA polymerase, RBP11-like subunit"/>
    <property type="match status" value="2"/>
</dbReference>
<keyword evidence="1" id="KW-0240">DNA-directed RNA polymerase</keyword>
<name>A0A6C0HDP6_9ZZZZ</name>
<dbReference type="InterPro" id="IPR036643">
    <property type="entry name" value="RNApol_insert_sf"/>
</dbReference>
<dbReference type="InterPro" id="IPR050518">
    <property type="entry name" value="Rpo3/RPB3_RNA_Pol_subunit"/>
</dbReference>
<keyword evidence="2" id="KW-0804">Transcription</keyword>